<proteinExistence type="predicted"/>
<dbReference type="SUPFAM" id="SSF56112">
    <property type="entry name" value="Protein kinase-like (PK-like)"/>
    <property type="match status" value="1"/>
</dbReference>
<accession>A0A0U2M8K2</accession>
<protein>
    <submittedName>
        <fullName evidence="1">Serine/threonine protein kinase</fullName>
    </submittedName>
</protein>
<reference evidence="1 2" key="2">
    <citation type="journal article" date="2016" name="Genome Announc.">
        <title>Complete Genome Sequences of Two Interactive Moderate Thermophiles, Paenibacillus napthalenovorans 32O-Y and Paenibacillus sp. 32O-W.</title>
        <authorList>
            <person name="Butler R.R.III."/>
            <person name="Wang J."/>
            <person name="Stark B.C."/>
            <person name="Pombert J.F."/>
        </authorList>
    </citation>
    <scope>NUCLEOTIDE SEQUENCE [LARGE SCALE GENOMIC DNA]</scope>
    <source>
        <strain evidence="1 2">32O-Y</strain>
    </source>
</reference>
<dbReference type="Proteomes" id="UP000061660">
    <property type="component" value="Chromosome"/>
</dbReference>
<dbReference type="PATRIC" id="fig|162209.4.peg.4665"/>
<name>A0A0U2M8K2_9BACL</name>
<dbReference type="Gene3D" id="1.10.510.10">
    <property type="entry name" value="Transferase(Phosphotransferase) domain 1"/>
    <property type="match status" value="1"/>
</dbReference>
<dbReference type="STRING" id="162209.IJ22_44180"/>
<keyword evidence="1" id="KW-0723">Serine/threonine-protein kinase</keyword>
<keyword evidence="2" id="KW-1185">Reference proteome</keyword>
<keyword evidence="1" id="KW-0418">Kinase</keyword>
<reference evidence="2" key="1">
    <citation type="submission" date="2015-12" db="EMBL/GenBank/DDBJ databases">
        <title>Complete genome sequences of two moderately thermophilic Paenibacillus species.</title>
        <authorList>
            <person name="Butler R.III."/>
            <person name="Wang J."/>
            <person name="Stark B.C."/>
            <person name="Pombert J.-F."/>
        </authorList>
    </citation>
    <scope>NUCLEOTIDE SEQUENCE [LARGE SCALE GENOMIC DNA]</scope>
    <source>
        <strain evidence="2">32O-Y</strain>
    </source>
</reference>
<gene>
    <name evidence="1" type="ORF">IJ22_44180</name>
</gene>
<dbReference type="AlphaFoldDB" id="A0A0U2M8K2"/>
<sequence length="227" mass="25991">MADHLAKPSEEEKACGKRQRWIELVESELLPGLTLTSEQPHNPVVVHRYPKPWRLVGAGNYAGVFAHPSYPDRVVKVYAPGREGLEEEAEVYRRLGKHPAFSECLHVGDVYLVLRRLSGVTLYDCVRRAIPIPRQVIEDIDDALAYAVQKGLYPHDVHGKNVMMKDGRGIVVDVSDFLRKEPCSMWNDLKKAYDLLYIPPLRRVPIPEFILNAVRIGYRMWKKPARN</sequence>
<dbReference type="GO" id="GO:0004674">
    <property type="term" value="F:protein serine/threonine kinase activity"/>
    <property type="evidence" value="ECO:0007669"/>
    <property type="project" value="UniProtKB-KW"/>
</dbReference>
<dbReference type="RefSeq" id="WP_217437425.1">
    <property type="nucleotide sequence ID" value="NZ_BJCS01000013.1"/>
</dbReference>
<dbReference type="PANTHER" id="PTHR37171">
    <property type="entry name" value="SERINE/THREONINE-PROTEIN KINASE YRZF-RELATED"/>
    <property type="match status" value="1"/>
</dbReference>
<organism evidence="1 2">
    <name type="scientific">Paenibacillus naphthalenovorans</name>
    <dbReference type="NCBI Taxonomy" id="162209"/>
    <lineage>
        <taxon>Bacteria</taxon>
        <taxon>Bacillati</taxon>
        <taxon>Bacillota</taxon>
        <taxon>Bacilli</taxon>
        <taxon>Bacillales</taxon>
        <taxon>Paenibacillaceae</taxon>
        <taxon>Paenibacillus</taxon>
    </lineage>
</organism>
<keyword evidence="1" id="KW-0808">Transferase</keyword>
<evidence type="ECO:0000313" key="2">
    <source>
        <dbReference type="Proteomes" id="UP000061660"/>
    </source>
</evidence>
<dbReference type="KEGG" id="pnp:IJ22_44180"/>
<evidence type="ECO:0000313" key="1">
    <source>
        <dbReference type="EMBL" id="ALS24704.1"/>
    </source>
</evidence>
<dbReference type="InterPro" id="IPR011009">
    <property type="entry name" value="Kinase-like_dom_sf"/>
</dbReference>
<dbReference type="InterPro" id="IPR052396">
    <property type="entry name" value="Meiotic_Drive_Suppr_Kinase"/>
</dbReference>
<dbReference type="EMBL" id="CP013652">
    <property type="protein sequence ID" value="ALS24704.1"/>
    <property type="molecule type" value="Genomic_DNA"/>
</dbReference>
<dbReference type="PANTHER" id="PTHR37171:SF1">
    <property type="entry name" value="SERINE_THREONINE-PROTEIN KINASE YRZF-RELATED"/>
    <property type="match status" value="1"/>
</dbReference>